<sequence>MNRQQAVDTAKMNCRETRRSYYVVRTGHDEYAVMDRHELAKALAAGQCERDAIIFSIQGEADEEPA</sequence>
<proteinExistence type="predicted"/>
<dbReference type="Proteomes" id="UP000681526">
    <property type="component" value="Unassembled WGS sequence"/>
</dbReference>
<keyword evidence="2" id="KW-1185">Reference proteome</keyword>
<evidence type="ECO:0000313" key="2">
    <source>
        <dbReference type="Proteomes" id="UP000681526"/>
    </source>
</evidence>
<dbReference type="EMBL" id="CAJRAY010000044">
    <property type="protein sequence ID" value="CAG5086713.1"/>
    <property type="molecule type" value="Genomic_DNA"/>
</dbReference>
<evidence type="ECO:0000313" key="1">
    <source>
        <dbReference type="EMBL" id="CAG5086713.1"/>
    </source>
</evidence>
<protein>
    <submittedName>
        <fullName evidence="1">Uncharacterized protein</fullName>
    </submittedName>
</protein>
<dbReference type="RefSeq" id="WP_015254397.1">
    <property type="nucleotide sequence ID" value="NZ_CAJRAY010000044.1"/>
</dbReference>
<accession>A0ABM8V532</accession>
<gene>
    <name evidence="1" type="primary">txxe 2075</name>
    <name evidence="1" type="ORF">TXXE_10165</name>
</gene>
<organism evidence="1 2">
    <name type="scientific">Thermobacillus xylanilyticus</name>
    <dbReference type="NCBI Taxonomy" id="76633"/>
    <lineage>
        <taxon>Bacteria</taxon>
        <taxon>Bacillati</taxon>
        <taxon>Bacillota</taxon>
        <taxon>Bacilli</taxon>
        <taxon>Bacillales</taxon>
        <taxon>Paenibacillaceae</taxon>
        <taxon>Thermobacillus</taxon>
    </lineage>
</organism>
<reference evidence="1 2" key="1">
    <citation type="submission" date="2021-04" db="EMBL/GenBank/DDBJ databases">
        <authorList>
            <person name="Rakotoarivonina H."/>
        </authorList>
    </citation>
    <scope>NUCLEOTIDE SEQUENCE [LARGE SCALE GENOMIC DNA]</scope>
    <source>
        <strain evidence="1 2">XE</strain>
    </source>
</reference>
<comment type="caution">
    <text evidence="1">The sequence shown here is derived from an EMBL/GenBank/DDBJ whole genome shotgun (WGS) entry which is preliminary data.</text>
</comment>
<name>A0ABM8V532_THEXY</name>